<comment type="subcellular location">
    <subcellularLocation>
        <location evidence="1">Secreted</location>
    </subcellularLocation>
</comment>
<dbReference type="PANTHER" id="PTHR45828">
    <property type="entry name" value="CYTOCHROME B561/FERRIC REDUCTASE TRANSMEMBRANE"/>
    <property type="match status" value="1"/>
</dbReference>
<dbReference type="GO" id="GO:0005576">
    <property type="term" value="C:extracellular region"/>
    <property type="evidence" value="ECO:0007669"/>
    <property type="project" value="UniProtKB-SubCell"/>
</dbReference>
<evidence type="ECO:0000313" key="12">
    <source>
        <dbReference type="RefSeq" id="XP_003742600.1"/>
    </source>
</evidence>
<dbReference type="Gene3D" id="2.60.40.4060">
    <property type="entry name" value="Reeler domain"/>
    <property type="match status" value="1"/>
</dbReference>
<evidence type="ECO:0000256" key="3">
    <source>
        <dbReference type="ARBA" id="ARBA00022525"/>
    </source>
</evidence>
<dbReference type="InterPro" id="IPR051237">
    <property type="entry name" value="Ferric-chelate_Red/DefProt"/>
</dbReference>
<keyword evidence="7" id="KW-0391">Immunity</keyword>
<evidence type="ECO:0000256" key="6">
    <source>
        <dbReference type="ARBA" id="ARBA00022729"/>
    </source>
</evidence>
<keyword evidence="11" id="KW-1185">Reference proteome</keyword>
<keyword evidence="8" id="KW-0044">Antibiotic</keyword>
<reference evidence="12" key="1">
    <citation type="submission" date="2025-08" db="UniProtKB">
        <authorList>
            <consortium name="RefSeq"/>
        </authorList>
    </citation>
    <scope>IDENTIFICATION</scope>
</reference>
<evidence type="ECO:0000256" key="7">
    <source>
        <dbReference type="ARBA" id="ARBA00022859"/>
    </source>
</evidence>
<comment type="similarity">
    <text evidence="2">Belongs to the insect defense protein family.</text>
</comment>
<proteinExistence type="inferred from homology"/>
<dbReference type="Proteomes" id="UP000694867">
    <property type="component" value="Unplaced"/>
</dbReference>
<sequence>MAPTICALVLLCLFLECTVALPGGAPSFSCSSMTPVHFGFHAQPVKESPFAVRQSKLTYTPGNDSIVVALTASKNRSFKGFLVKALNPISNKPIGKFRVETGVAGRDSCHAATHVDASEKKFEVLHWSADDVQEENNFVVFQATFVETFRKFYTGVESVIRGKNARKEIESLRESTVNRRKTESGS</sequence>
<dbReference type="InterPro" id="IPR042307">
    <property type="entry name" value="Reeler_sf"/>
</dbReference>
<dbReference type="GO" id="GO:0042742">
    <property type="term" value="P:defense response to bacterium"/>
    <property type="evidence" value="ECO:0007669"/>
    <property type="project" value="UniProtKB-KW"/>
</dbReference>
<keyword evidence="5" id="KW-0399">Innate immunity</keyword>
<feature type="chain" id="PRO_5042595095" evidence="9">
    <location>
        <begin position="21"/>
        <end position="186"/>
    </location>
</feature>
<keyword evidence="6 9" id="KW-0732">Signal</keyword>
<dbReference type="CDD" id="cd08544">
    <property type="entry name" value="Reeler"/>
    <property type="match status" value="1"/>
</dbReference>
<evidence type="ECO:0000256" key="2">
    <source>
        <dbReference type="ARBA" id="ARBA00008501"/>
    </source>
</evidence>
<evidence type="ECO:0000256" key="4">
    <source>
        <dbReference type="ARBA" id="ARBA00022529"/>
    </source>
</evidence>
<evidence type="ECO:0000256" key="5">
    <source>
        <dbReference type="ARBA" id="ARBA00022588"/>
    </source>
</evidence>
<evidence type="ECO:0000313" key="11">
    <source>
        <dbReference type="Proteomes" id="UP000694867"/>
    </source>
</evidence>
<dbReference type="GO" id="GO:0045087">
    <property type="term" value="P:innate immune response"/>
    <property type="evidence" value="ECO:0007669"/>
    <property type="project" value="UniProtKB-KW"/>
</dbReference>
<protein>
    <submittedName>
        <fullName evidence="12">Ferric-chelate reductase 1 homolog</fullName>
    </submittedName>
</protein>
<evidence type="ECO:0000256" key="9">
    <source>
        <dbReference type="SAM" id="SignalP"/>
    </source>
</evidence>
<keyword evidence="4" id="KW-0929">Antimicrobial</keyword>
<keyword evidence="3" id="KW-0964">Secreted</keyword>
<dbReference type="PANTHER" id="PTHR45828:SF9">
    <property type="entry name" value="CELL WALL INTEGRITY AND STRESS RESPONSE COMPONENT 4-LIKE-RELATED"/>
    <property type="match status" value="1"/>
</dbReference>
<evidence type="ECO:0000256" key="1">
    <source>
        <dbReference type="ARBA" id="ARBA00004613"/>
    </source>
</evidence>
<accession>A0AAJ6VX05</accession>
<feature type="signal peptide" evidence="9">
    <location>
        <begin position="1"/>
        <end position="20"/>
    </location>
</feature>
<name>A0AAJ6VX05_9ACAR</name>
<dbReference type="InterPro" id="IPR002861">
    <property type="entry name" value="Reeler_dom"/>
</dbReference>
<dbReference type="GO" id="GO:0016020">
    <property type="term" value="C:membrane"/>
    <property type="evidence" value="ECO:0007669"/>
    <property type="project" value="TreeGrafter"/>
</dbReference>
<dbReference type="Pfam" id="PF02014">
    <property type="entry name" value="Reeler"/>
    <property type="match status" value="1"/>
</dbReference>
<evidence type="ECO:0000259" key="10">
    <source>
        <dbReference type="Pfam" id="PF02014"/>
    </source>
</evidence>
<dbReference type="GeneID" id="100900256"/>
<dbReference type="RefSeq" id="XP_003742600.1">
    <property type="nucleotide sequence ID" value="XM_003742552.1"/>
</dbReference>
<evidence type="ECO:0000256" key="8">
    <source>
        <dbReference type="ARBA" id="ARBA00023022"/>
    </source>
</evidence>
<dbReference type="AlphaFoldDB" id="A0AAJ6VX05"/>
<organism evidence="11 12">
    <name type="scientific">Galendromus occidentalis</name>
    <name type="common">western predatory mite</name>
    <dbReference type="NCBI Taxonomy" id="34638"/>
    <lineage>
        <taxon>Eukaryota</taxon>
        <taxon>Metazoa</taxon>
        <taxon>Ecdysozoa</taxon>
        <taxon>Arthropoda</taxon>
        <taxon>Chelicerata</taxon>
        <taxon>Arachnida</taxon>
        <taxon>Acari</taxon>
        <taxon>Parasitiformes</taxon>
        <taxon>Mesostigmata</taxon>
        <taxon>Gamasina</taxon>
        <taxon>Phytoseioidea</taxon>
        <taxon>Phytoseiidae</taxon>
        <taxon>Typhlodrominae</taxon>
        <taxon>Galendromus</taxon>
    </lineage>
</organism>
<feature type="domain" description="Reelin" evidence="10">
    <location>
        <begin position="30"/>
        <end position="154"/>
    </location>
</feature>
<dbReference type="KEGG" id="goe:100900256"/>
<gene>
    <name evidence="12" type="primary">LOC100900256</name>
</gene>